<dbReference type="EMBL" id="CP120682">
    <property type="protein sequence ID" value="WKN37717.1"/>
    <property type="molecule type" value="Genomic_DNA"/>
</dbReference>
<name>A0AA49GMT7_9BACT</name>
<dbReference type="InterPro" id="IPR019861">
    <property type="entry name" value="PorP/SprF_Bacteroidetes"/>
</dbReference>
<gene>
    <name evidence="1" type="ORF">K4G66_03215</name>
</gene>
<dbReference type="NCBIfam" id="TIGR03519">
    <property type="entry name" value="T9SS_PorP_fam"/>
    <property type="match status" value="1"/>
</dbReference>
<proteinExistence type="predicted"/>
<evidence type="ECO:0000313" key="1">
    <source>
        <dbReference type="EMBL" id="WKN37717.1"/>
    </source>
</evidence>
<organism evidence="1">
    <name type="scientific">Roseihalotalea indica</name>
    <dbReference type="NCBI Taxonomy" id="2867963"/>
    <lineage>
        <taxon>Bacteria</taxon>
        <taxon>Pseudomonadati</taxon>
        <taxon>Bacteroidota</taxon>
        <taxon>Cytophagia</taxon>
        <taxon>Cytophagales</taxon>
        <taxon>Catalimonadaceae</taxon>
        <taxon>Roseihalotalea</taxon>
    </lineage>
</organism>
<sequence length="310" mass="34467">MKKIVFYISIGIGLLFFCGLPAWAQQEVMFTQYMHNEISINPAYAGSDQVGNITGLYRNQWSGMPGSPKTFSLNAHAPTGLQDGKVGLGLSVLSDNIGVHEQFRMFGIYSYRIMLGGDKRLQLGLQIGMVHLQTGLSNLNPKNANDVNFISNPVSSVNLNVGTGAYFFTNKFYAGLSVPQLMNHRAQHDGTVLYTQEQHAFLTSGYVFDLSSELKFKPSVMLKYAPASPMGVDVTGNLIIRDMVWTGLNWRQGDSVDLLLGLQASKQIYIGYAYDYGISDLNTYHQGSHEVVLNYRLNFSSTRVLTPRFF</sequence>
<reference evidence="1" key="2">
    <citation type="journal article" date="2024" name="Antonie Van Leeuwenhoek">
        <title>Roseihalotalea indica gen. nov., sp. nov., a halophilic Bacteroidetes from mesopelagic Southwest Indian Ocean with higher carbohydrate metabolic potential.</title>
        <authorList>
            <person name="Chen B."/>
            <person name="Zhang M."/>
            <person name="Lin D."/>
            <person name="Ye J."/>
            <person name="Tang K."/>
        </authorList>
    </citation>
    <scope>NUCLEOTIDE SEQUENCE</scope>
    <source>
        <strain evidence="1">TK19036</strain>
    </source>
</reference>
<protein>
    <submittedName>
        <fullName evidence="1">Type IX secretion system membrane protein PorP/SprF</fullName>
    </submittedName>
</protein>
<dbReference type="Pfam" id="PF11751">
    <property type="entry name" value="PorP_SprF"/>
    <property type="match status" value="1"/>
</dbReference>
<reference evidence="1" key="1">
    <citation type="journal article" date="2023" name="Comput. Struct. Biotechnol. J.">
        <title>Discovery of a novel marine Bacteroidetes with a rich repertoire of carbohydrate-active enzymes.</title>
        <authorList>
            <person name="Chen B."/>
            <person name="Liu G."/>
            <person name="Chen Q."/>
            <person name="Wang H."/>
            <person name="Liu L."/>
            <person name="Tang K."/>
        </authorList>
    </citation>
    <scope>NUCLEOTIDE SEQUENCE</scope>
    <source>
        <strain evidence="1">TK19036</strain>
    </source>
</reference>
<dbReference type="AlphaFoldDB" id="A0AA49GMT7"/>
<accession>A0AA49GMT7</accession>